<name>A0A6J6LAE7_9ZZZZ</name>
<dbReference type="InterPro" id="IPR029039">
    <property type="entry name" value="Flavoprotein-like_sf"/>
</dbReference>
<dbReference type="Pfam" id="PF03358">
    <property type="entry name" value="FMN_red"/>
    <property type="match status" value="1"/>
</dbReference>
<gene>
    <name evidence="2" type="ORF">UFOPK2169_01247</name>
</gene>
<protein>
    <submittedName>
        <fullName evidence="2">Unannotated protein</fullName>
    </submittedName>
</protein>
<reference evidence="2" key="1">
    <citation type="submission" date="2020-05" db="EMBL/GenBank/DDBJ databases">
        <authorList>
            <person name="Chiriac C."/>
            <person name="Salcher M."/>
            <person name="Ghai R."/>
            <person name="Kavagutti S V."/>
        </authorList>
    </citation>
    <scope>NUCLEOTIDE SEQUENCE</scope>
</reference>
<dbReference type="AlphaFoldDB" id="A0A6J6LAE7"/>
<evidence type="ECO:0000259" key="1">
    <source>
        <dbReference type="Pfam" id="PF03358"/>
    </source>
</evidence>
<proteinExistence type="predicted"/>
<evidence type="ECO:0000313" key="2">
    <source>
        <dbReference type="EMBL" id="CAB4658586.1"/>
    </source>
</evidence>
<dbReference type="Gene3D" id="3.40.50.360">
    <property type="match status" value="1"/>
</dbReference>
<feature type="domain" description="NADPH-dependent FMN reductase-like" evidence="1">
    <location>
        <begin position="3"/>
        <end position="146"/>
    </location>
</feature>
<accession>A0A6J6LAE7</accession>
<dbReference type="GO" id="GO:0005829">
    <property type="term" value="C:cytosol"/>
    <property type="evidence" value="ECO:0007669"/>
    <property type="project" value="TreeGrafter"/>
</dbReference>
<sequence>MTSVLALSGSLRAQSFNTRMLHALPSLAPDGLMVNVFNVADLPLYNQDDDADVLPDSAARLRAAVAAADGVVIATPEYNHSFSAVAKNFIDWASRPFAAGPLLKKPVMLIAAGPGPSGGAHALEATGTLMTLLGCPIVASVGVASAHEKINDEGRIIDENLAQDLRAGLAGFLKK</sequence>
<dbReference type="GO" id="GO:0016491">
    <property type="term" value="F:oxidoreductase activity"/>
    <property type="evidence" value="ECO:0007669"/>
    <property type="project" value="InterPro"/>
</dbReference>
<dbReference type="InterPro" id="IPR005025">
    <property type="entry name" value="FMN_Rdtase-like_dom"/>
</dbReference>
<dbReference type="PANTHER" id="PTHR30543">
    <property type="entry name" value="CHROMATE REDUCTASE"/>
    <property type="match status" value="1"/>
</dbReference>
<dbReference type="PANTHER" id="PTHR30543:SF21">
    <property type="entry name" value="NAD(P)H-DEPENDENT FMN REDUCTASE LOT6"/>
    <property type="match status" value="1"/>
</dbReference>
<organism evidence="2">
    <name type="scientific">freshwater metagenome</name>
    <dbReference type="NCBI Taxonomy" id="449393"/>
    <lineage>
        <taxon>unclassified sequences</taxon>
        <taxon>metagenomes</taxon>
        <taxon>ecological metagenomes</taxon>
    </lineage>
</organism>
<dbReference type="GO" id="GO:0010181">
    <property type="term" value="F:FMN binding"/>
    <property type="evidence" value="ECO:0007669"/>
    <property type="project" value="TreeGrafter"/>
</dbReference>
<dbReference type="SUPFAM" id="SSF52218">
    <property type="entry name" value="Flavoproteins"/>
    <property type="match status" value="1"/>
</dbReference>
<dbReference type="EMBL" id="CAEZWE010000055">
    <property type="protein sequence ID" value="CAB4658586.1"/>
    <property type="molecule type" value="Genomic_DNA"/>
</dbReference>
<dbReference type="InterPro" id="IPR050712">
    <property type="entry name" value="NAD(P)H-dep_reductase"/>
</dbReference>